<comment type="caution">
    <text evidence="2">The sequence shown here is derived from an EMBL/GenBank/DDBJ whole genome shotgun (WGS) entry which is preliminary data.</text>
</comment>
<evidence type="ECO:0000313" key="3">
    <source>
        <dbReference type="Proteomes" id="UP000261905"/>
    </source>
</evidence>
<organism evidence="2 3">
    <name type="scientific">Paenibacillus paeoniae</name>
    <dbReference type="NCBI Taxonomy" id="2292705"/>
    <lineage>
        <taxon>Bacteria</taxon>
        <taxon>Bacillati</taxon>
        <taxon>Bacillota</taxon>
        <taxon>Bacilli</taxon>
        <taxon>Bacillales</taxon>
        <taxon>Paenibacillaceae</taxon>
        <taxon>Paenibacillus</taxon>
    </lineage>
</organism>
<keyword evidence="3" id="KW-1185">Reference proteome</keyword>
<dbReference type="SUPFAM" id="SSF53187">
    <property type="entry name" value="Zn-dependent exopeptidases"/>
    <property type="match status" value="1"/>
</dbReference>
<evidence type="ECO:0000313" key="2">
    <source>
        <dbReference type="EMBL" id="REK76989.1"/>
    </source>
</evidence>
<dbReference type="Pfam" id="PF04389">
    <property type="entry name" value="Peptidase_M28"/>
    <property type="match status" value="1"/>
</dbReference>
<dbReference type="Proteomes" id="UP000261905">
    <property type="component" value="Unassembled WGS sequence"/>
</dbReference>
<dbReference type="PROSITE" id="PS51257">
    <property type="entry name" value="PROKAR_LIPOPROTEIN"/>
    <property type="match status" value="1"/>
</dbReference>
<dbReference type="PANTHER" id="PTHR12147:SF26">
    <property type="entry name" value="PEPTIDASE M28 DOMAIN-CONTAINING PROTEIN"/>
    <property type="match status" value="1"/>
</dbReference>
<reference evidence="2 3" key="1">
    <citation type="submission" date="2018-08" db="EMBL/GenBank/DDBJ databases">
        <title>Paenibacillus sp. M4BSY-1, whole genome shotgun sequence.</title>
        <authorList>
            <person name="Tuo L."/>
        </authorList>
    </citation>
    <scope>NUCLEOTIDE SEQUENCE [LARGE SCALE GENOMIC DNA]</scope>
    <source>
        <strain evidence="2 3">M4BSY-1</strain>
    </source>
</reference>
<dbReference type="GO" id="GO:0006508">
    <property type="term" value="P:proteolysis"/>
    <property type="evidence" value="ECO:0007669"/>
    <property type="project" value="InterPro"/>
</dbReference>
<dbReference type="InterPro" id="IPR007484">
    <property type="entry name" value="Peptidase_M28"/>
</dbReference>
<dbReference type="EMBL" id="QUBQ01000001">
    <property type="protein sequence ID" value="REK76989.1"/>
    <property type="molecule type" value="Genomic_DNA"/>
</dbReference>
<name>A0A371PMU8_9BACL</name>
<dbReference type="InterPro" id="IPR045175">
    <property type="entry name" value="M28_fam"/>
</dbReference>
<sequence length="660" mass="74451">MRLKRMATIMITIGISLTLVSCTDTPKNGYEQSVTALTASEMEGRLTGTEGNAKAQAWMEKQFSRIGLSPLEGDSFAIPYDHVFFDPEKQQITLEAIYEHDRRRTFKHGASFLVQAYSNDYNESVSITTQRNDPDLANKMLILDREIDLSTLTVKPKAVLVKTAEFKNNVLRQSSHTDMPVIQISPMTYQKLIKDQDKLQQLQLQIGLRQEQIEANNVVGLLPGRRESEVPIRTAIVISAHFDGVGWMNGTPFNGALDNASGVSALLELATNLKEMQQGEADIVFAAFNGGESDLQGSNAFVKQLTQYYDFFYNINLDSIGGASRGAALITSANNSTNLALEVGNALKKTSIPIQYSEDTGSNDHLSFSNHAYQSITISDEELTSIHTRQDTAQHIEYEYLEQLVNALAAFLADEQHQPASYRPTTHLNMYDDDDAYTEAEIKVMNQEAERQLAQLQLGQYKQYINPITYKAALIYKYEDTIRDSGVLEGLVQGVSLPQQFAGYTFEQAHVRMDYLYFREMNAPELYEIYTIEDLQADDITSLGLQYTNGDTGISLYVHPLGKDEIVDMNYSSPSVTVEEYLSNEAPSYYLQYYTESDNSLSYITFLEVDGNRYYMTIHELMRWRDGQGLERSSTRTDKEKLVELVQKLPLESLIRELGL</sequence>
<accession>A0A371PMU8</accession>
<proteinExistence type="predicted"/>
<dbReference type="PANTHER" id="PTHR12147">
    <property type="entry name" value="METALLOPEPTIDASE M28 FAMILY MEMBER"/>
    <property type="match status" value="1"/>
</dbReference>
<dbReference type="GO" id="GO:0008235">
    <property type="term" value="F:metalloexopeptidase activity"/>
    <property type="evidence" value="ECO:0007669"/>
    <property type="project" value="InterPro"/>
</dbReference>
<dbReference type="Gene3D" id="3.40.630.10">
    <property type="entry name" value="Zn peptidases"/>
    <property type="match status" value="1"/>
</dbReference>
<dbReference type="AlphaFoldDB" id="A0A371PMU8"/>
<gene>
    <name evidence="2" type="ORF">DX130_08250</name>
</gene>
<feature type="domain" description="Peptidase M28" evidence="1">
    <location>
        <begin position="217"/>
        <end position="411"/>
    </location>
</feature>
<protein>
    <recommendedName>
        <fullName evidence="1">Peptidase M28 domain-containing protein</fullName>
    </recommendedName>
</protein>
<evidence type="ECO:0000259" key="1">
    <source>
        <dbReference type="Pfam" id="PF04389"/>
    </source>
</evidence>